<protein>
    <submittedName>
        <fullName evidence="2">Uncharacterized protein</fullName>
    </submittedName>
</protein>
<dbReference type="AlphaFoldDB" id="A0A0E9M1M4"/>
<keyword evidence="1" id="KW-1133">Transmembrane helix</keyword>
<proteinExistence type="predicted"/>
<accession>A0A0E9M1M4</accession>
<keyword evidence="1" id="KW-0812">Transmembrane</keyword>
<dbReference type="EMBL" id="BAZW01000046">
    <property type="protein sequence ID" value="GAO31374.1"/>
    <property type="molecule type" value="Genomic_DNA"/>
</dbReference>
<name>A0A0E9M1M4_9BACT</name>
<dbReference type="Proteomes" id="UP000032900">
    <property type="component" value="Unassembled WGS sequence"/>
</dbReference>
<evidence type="ECO:0000313" key="3">
    <source>
        <dbReference type="Proteomes" id="UP000032900"/>
    </source>
</evidence>
<comment type="caution">
    <text evidence="2">The sequence shown here is derived from an EMBL/GenBank/DDBJ whole genome shotgun (WGS) entry which is preliminary data.</text>
</comment>
<organism evidence="2 3">
    <name type="scientific">Geofilum rubicundum JCM 15548</name>
    <dbReference type="NCBI Taxonomy" id="1236989"/>
    <lineage>
        <taxon>Bacteria</taxon>
        <taxon>Pseudomonadati</taxon>
        <taxon>Bacteroidota</taxon>
        <taxon>Bacteroidia</taxon>
        <taxon>Marinilabiliales</taxon>
        <taxon>Marinilabiliaceae</taxon>
        <taxon>Geofilum</taxon>
    </lineage>
</organism>
<keyword evidence="3" id="KW-1185">Reference proteome</keyword>
<gene>
    <name evidence="2" type="ORF">JCM15548_13730</name>
</gene>
<evidence type="ECO:0000256" key="1">
    <source>
        <dbReference type="SAM" id="Phobius"/>
    </source>
</evidence>
<reference evidence="2 3" key="1">
    <citation type="journal article" date="2015" name="Microbes Environ.">
        <title>Distribution and evolution of nitrogen fixation genes in the phylum bacteroidetes.</title>
        <authorList>
            <person name="Inoue J."/>
            <person name="Oshima K."/>
            <person name="Suda W."/>
            <person name="Sakamoto M."/>
            <person name="Iino T."/>
            <person name="Noda S."/>
            <person name="Hongoh Y."/>
            <person name="Hattori M."/>
            <person name="Ohkuma M."/>
        </authorList>
    </citation>
    <scope>NUCLEOTIDE SEQUENCE [LARGE SCALE GENOMIC DNA]</scope>
    <source>
        <strain evidence="2">JCM 15548</strain>
    </source>
</reference>
<dbReference type="STRING" id="1236989.JCM15548_13730"/>
<evidence type="ECO:0000313" key="2">
    <source>
        <dbReference type="EMBL" id="GAO31374.1"/>
    </source>
</evidence>
<keyword evidence="1" id="KW-0472">Membrane</keyword>
<feature type="transmembrane region" description="Helical" evidence="1">
    <location>
        <begin position="13"/>
        <end position="38"/>
    </location>
</feature>
<sequence length="61" mass="7163">MFFFKISSNSSDIAYQFFSIGFNQVFLANTLVLCEIYFNTKLLLMVKLIDDNENDRENIIN</sequence>